<accession>K0ZBP4</accession>
<dbReference type="RefSeq" id="WP_006681862.1">
    <property type="nucleotide sequence ID" value="NZ_JH815212.1"/>
</dbReference>
<dbReference type="STRING" id="883077.HMPREF9241_01666"/>
<organism evidence="1 2">
    <name type="scientific">Schaalia turicensis ACS-279-V-Col4</name>
    <dbReference type="NCBI Taxonomy" id="883077"/>
    <lineage>
        <taxon>Bacteria</taxon>
        <taxon>Bacillati</taxon>
        <taxon>Actinomycetota</taxon>
        <taxon>Actinomycetes</taxon>
        <taxon>Actinomycetales</taxon>
        <taxon>Actinomycetaceae</taxon>
        <taxon>Schaalia</taxon>
    </lineage>
</organism>
<dbReference type="HOGENOM" id="CLU_1583081_0_0_11"/>
<gene>
    <name evidence="1" type="ORF">HMPREF9241_01666</name>
</gene>
<dbReference type="Proteomes" id="UP000003994">
    <property type="component" value="Unassembled WGS sequence"/>
</dbReference>
<keyword evidence="2" id="KW-1185">Reference proteome</keyword>
<comment type="caution">
    <text evidence="1">The sequence shown here is derived from an EMBL/GenBank/DDBJ whole genome shotgun (WGS) entry which is preliminary data.</text>
</comment>
<protein>
    <submittedName>
        <fullName evidence="1">Uncharacterized protein</fullName>
    </submittedName>
</protein>
<proteinExistence type="predicted"/>
<dbReference type="AlphaFoldDB" id="K0ZBP4"/>
<name>K0ZBP4_9ACTO</name>
<sequence>MNSEFKPLKWPPGRACKSTTNGHCYEAVLYKGQCGNFPTEFHRFLSKLTKTRKSALCGLIASTIRDATLGQLDPVTRDGYGDRTGEVEQLARGGHKILEVRLEERFNPPEELLPEKRLRLYFAEPDYPEIILFLLLEPKPVSGEGKIVQDVHIDEAVNRANDWWASSH</sequence>
<reference evidence="1 2" key="1">
    <citation type="submission" date="2012-07" db="EMBL/GenBank/DDBJ databases">
        <title>The Genome Sequence of Actinomyces turicensis ACS-279-V-COL4.</title>
        <authorList>
            <consortium name="The Broad Institute Genome Sequencing Platform"/>
            <person name="Earl A."/>
            <person name="Ward D."/>
            <person name="Feldgarden M."/>
            <person name="Gevers D."/>
            <person name="Saerens B."/>
            <person name="Vaneechoutte M."/>
            <person name="Walker B."/>
            <person name="Young S.K."/>
            <person name="Zeng Q."/>
            <person name="Gargeya S."/>
            <person name="Fitzgerald M."/>
            <person name="Haas B."/>
            <person name="Abouelleil A."/>
            <person name="Alvarado L."/>
            <person name="Arachchi H.M."/>
            <person name="Berlin A."/>
            <person name="Chapman S.B."/>
            <person name="Goldberg J."/>
            <person name="Griggs A."/>
            <person name="Gujja S."/>
            <person name="Hansen M."/>
            <person name="Howarth C."/>
            <person name="Imamovic A."/>
            <person name="Larimer J."/>
            <person name="McCowen C."/>
            <person name="Montmayeur A."/>
            <person name="Murphy C."/>
            <person name="Neiman D."/>
            <person name="Pearson M."/>
            <person name="Priest M."/>
            <person name="Roberts A."/>
            <person name="Saif S."/>
            <person name="Shea T."/>
            <person name="Sisk P."/>
            <person name="Sykes S."/>
            <person name="Wortman J."/>
            <person name="Nusbaum C."/>
            <person name="Birren B."/>
        </authorList>
    </citation>
    <scope>NUCLEOTIDE SEQUENCE [LARGE SCALE GENOMIC DNA]</scope>
    <source>
        <strain evidence="1 2">ACS-279-V-Col4</strain>
    </source>
</reference>
<evidence type="ECO:0000313" key="1">
    <source>
        <dbReference type="EMBL" id="EJZ84890.1"/>
    </source>
</evidence>
<evidence type="ECO:0000313" key="2">
    <source>
        <dbReference type="Proteomes" id="UP000003994"/>
    </source>
</evidence>
<dbReference type="EMBL" id="AGWQ01000010">
    <property type="protein sequence ID" value="EJZ84890.1"/>
    <property type="molecule type" value="Genomic_DNA"/>
</dbReference>